<sequence>MAVPRTWSGRAQSGDSMKDGIIESPRLRDLPRTAWRVALLAGMASYLDAGAIITSGGALVLYKDTFGLTLGQIGQLSALLTALFAIGALVGGRLGDRYGRRKVFTVTMAGLAAGAAMLAFAPDIIMLYAGTAVVGFCIGADLPVSMAMIAEEAPPGFKGRLIAFSHVLWMAAIGTTFIVQMIVGDMGVMGGRIMWTHILLVTLLVLVLRSTLPESQEWTRAYARRQQTGADGRALESSSLRELFGRRYIGPFIGLALFYGVFNLAANTGGQFGTLLYTELAHTSVSTAAMVNTAQLVISFASALLFMRTVDLPSRMNWFLIGGVLAVAGQAVPVVFGVNVISLAAWQIMQGVGGAFAGESMWKVWSQELFPTLLRTTAQGATTFFTRMLAAVSALGTPYLIQSGPETLFVTLTLAVAFTTALGWLYIRRVPAVAAH</sequence>
<dbReference type="EMBL" id="WKJK01000003">
    <property type="protein sequence ID" value="MRW89765.1"/>
    <property type="molecule type" value="Genomic_DNA"/>
</dbReference>
<keyword evidence="8" id="KW-1185">Reference proteome</keyword>
<feature type="transmembrane region" description="Helical" evidence="5">
    <location>
        <begin position="407"/>
        <end position="427"/>
    </location>
</feature>
<dbReference type="InterPro" id="IPR011701">
    <property type="entry name" value="MFS"/>
</dbReference>
<feature type="transmembrane region" description="Helical" evidence="5">
    <location>
        <begin position="73"/>
        <end position="91"/>
    </location>
</feature>
<comment type="subcellular location">
    <subcellularLocation>
        <location evidence="1">Membrane</location>
        <topology evidence="1">Multi-pass membrane protein</topology>
    </subcellularLocation>
</comment>
<evidence type="ECO:0000256" key="2">
    <source>
        <dbReference type="ARBA" id="ARBA00022692"/>
    </source>
</evidence>
<dbReference type="PROSITE" id="PS50850">
    <property type="entry name" value="MFS"/>
    <property type="match status" value="1"/>
</dbReference>
<dbReference type="InterPro" id="IPR036259">
    <property type="entry name" value="MFS_trans_sf"/>
</dbReference>
<gene>
    <name evidence="7" type="ORF">GJ699_07195</name>
</gene>
<proteinExistence type="predicted"/>
<feature type="transmembrane region" description="Helical" evidence="5">
    <location>
        <begin position="318"/>
        <end position="338"/>
    </location>
</feature>
<feature type="transmembrane region" description="Helical" evidence="5">
    <location>
        <begin position="189"/>
        <end position="208"/>
    </location>
</feature>
<keyword evidence="4 5" id="KW-0472">Membrane</keyword>
<dbReference type="Proteomes" id="UP000433309">
    <property type="component" value="Unassembled WGS sequence"/>
</dbReference>
<dbReference type="PANTHER" id="PTHR23508:SF10">
    <property type="entry name" value="CARBOXYLIC ACID TRANSPORTER PROTEIN HOMOLOG"/>
    <property type="match status" value="1"/>
</dbReference>
<dbReference type="SUPFAM" id="SSF103473">
    <property type="entry name" value="MFS general substrate transporter"/>
    <property type="match status" value="1"/>
</dbReference>
<protein>
    <submittedName>
        <fullName evidence="7">MFS transporter</fullName>
    </submittedName>
</protein>
<name>A0A6I2KUS4_9BURK</name>
<evidence type="ECO:0000313" key="8">
    <source>
        <dbReference type="Proteomes" id="UP000433309"/>
    </source>
</evidence>
<dbReference type="GO" id="GO:0005886">
    <property type="term" value="C:plasma membrane"/>
    <property type="evidence" value="ECO:0007669"/>
    <property type="project" value="TreeGrafter"/>
</dbReference>
<accession>A0A6I2KUS4</accession>
<feature type="domain" description="Major facilitator superfamily (MFS) profile" evidence="6">
    <location>
        <begin position="34"/>
        <end position="431"/>
    </location>
</feature>
<evidence type="ECO:0000256" key="5">
    <source>
        <dbReference type="SAM" id="Phobius"/>
    </source>
</evidence>
<feature type="transmembrane region" description="Helical" evidence="5">
    <location>
        <begin position="248"/>
        <end position="266"/>
    </location>
</feature>
<feature type="transmembrane region" description="Helical" evidence="5">
    <location>
        <begin position="161"/>
        <end position="183"/>
    </location>
</feature>
<keyword evidence="3 5" id="KW-1133">Transmembrane helix</keyword>
<organism evidence="7 8">
    <name type="scientific">Duganella guangzhouensis</name>
    <dbReference type="NCBI Taxonomy" id="2666084"/>
    <lineage>
        <taxon>Bacteria</taxon>
        <taxon>Pseudomonadati</taxon>
        <taxon>Pseudomonadota</taxon>
        <taxon>Betaproteobacteria</taxon>
        <taxon>Burkholderiales</taxon>
        <taxon>Oxalobacteraceae</taxon>
        <taxon>Telluria group</taxon>
        <taxon>Duganella</taxon>
    </lineage>
</organism>
<evidence type="ECO:0000256" key="4">
    <source>
        <dbReference type="ARBA" id="ARBA00023136"/>
    </source>
</evidence>
<dbReference type="Pfam" id="PF07690">
    <property type="entry name" value="MFS_1"/>
    <property type="match status" value="1"/>
</dbReference>
<dbReference type="AlphaFoldDB" id="A0A6I2KUS4"/>
<dbReference type="Gene3D" id="1.20.1250.20">
    <property type="entry name" value="MFS general substrate transporter like domains"/>
    <property type="match status" value="1"/>
</dbReference>
<feature type="transmembrane region" description="Helical" evidence="5">
    <location>
        <begin position="286"/>
        <end position="306"/>
    </location>
</feature>
<feature type="transmembrane region" description="Helical" evidence="5">
    <location>
        <begin position="103"/>
        <end position="121"/>
    </location>
</feature>
<feature type="transmembrane region" description="Helical" evidence="5">
    <location>
        <begin position="127"/>
        <end position="149"/>
    </location>
</feature>
<evidence type="ECO:0000256" key="1">
    <source>
        <dbReference type="ARBA" id="ARBA00004141"/>
    </source>
</evidence>
<dbReference type="InterPro" id="IPR020846">
    <property type="entry name" value="MFS_dom"/>
</dbReference>
<feature type="transmembrane region" description="Helical" evidence="5">
    <location>
        <begin position="37"/>
        <end position="61"/>
    </location>
</feature>
<evidence type="ECO:0000259" key="6">
    <source>
        <dbReference type="PROSITE" id="PS50850"/>
    </source>
</evidence>
<keyword evidence="2 5" id="KW-0812">Transmembrane</keyword>
<reference evidence="7 8" key="1">
    <citation type="submission" date="2019-11" db="EMBL/GenBank/DDBJ databases">
        <title>Novel species isolated from a subtropical stream in China.</title>
        <authorList>
            <person name="Lu H."/>
        </authorList>
    </citation>
    <scope>NUCLEOTIDE SEQUENCE [LARGE SCALE GENOMIC DNA]</scope>
    <source>
        <strain evidence="7 8">FT80W</strain>
    </source>
</reference>
<evidence type="ECO:0000256" key="3">
    <source>
        <dbReference type="ARBA" id="ARBA00022989"/>
    </source>
</evidence>
<dbReference type="GO" id="GO:0046943">
    <property type="term" value="F:carboxylic acid transmembrane transporter activity"/>
    <property type="evidence" value="ECO:0007669"/>
    <property type="project" value="TreeGrafter"/>
</dbReference>
<comment type="caution">
    <text evidence="7">The sequence shown here is derived from an EMBL/GenBank/DDBJ whole genome shotgun (WGS) entry which is preliminary data.</text>
</comment>
<dbReference type="PANTHER" id="PTHR23508">
    <property type="entry name" value="CARBOXYLIC ACID TRANSPORTER PROTEIN HOMOLOG"/>
    <property type="match status" value="1"/>
</dbReference>
<evidence type="ECO:0000313" key="7">
    <source>
        <dbReference type="EMBL" id="MRW89765.1"/>
    </source>
</evidence>